<evidence type="ECO:0000313" key="15">
    <source>
        <dbReference type="EMBL" id="EAU89464.2"/>
    </source>
</evidence>
<evidence type="ECO:0000259" key="13">
    <source>
        <dbReference type="PROSITE" id="PS50893"/>
    </source>
</evidence>
<feature type="transmembrane region" description="Helical" evidence="11">
    <location>
        <begin position="522"/>
        <end position="544"/>
    </location>
</feature>
<dbReference type="Gene3D" id="3.40.50.300">
    <property type="entry name" value="P-loop containing nucleotide triphosphate hydrolases"/>
    <property type="match status" value="2"/>
</dbReference>
<keyword evidence="8 11" id="KW-0472">Membrane</keyword>
<keyword evidence="7 11" id="KW-1133">Transmembrane helix</keyword>
<dbReference type="GO" id="GO:0140359">
    <property type="term" value="F:ABC-type transporter activity"/>
    <property type="evidence" value="ECO:0007669"/>
    <property type="project" value="InterPro"/>
</dbReference>
<feature type="transmembrane region" description="Helical" evidence="11">
    <location>
        <begin position="345"/>
        <end position="370"/>
    </location>
</feature>
<feature type="transmembrane region" description="Helical" evidence="11">
    <location>
        <begin position="1207"/>
        <end position="1226"/>
    </location>
</feature>
<dbReference type="InterPro" id="IPR044726">
    <property type="entry name" value="ABCC_6TM_D2"/>
</dbReference>
<dbReference type="OMA" id="HINTDCE"/>
<feature type="compositionally biased region" description="Polar residues" evidence="10">
    <location>
        <begin position="418"/>
        <end position="427"/>
    </location>
</feature>
<dbReference type="CDD" id="cd18596">
    <property type="entry name" value="ABC_6TM_VMR1_D1_like"/>
    <property type="match status" value="1"/>
</dbReference>
<evidence type="ECO:0000256" key="6">
    <source>
        <dbReference type="ARBA" id="ARBA00022840"/>
    </source>
</evidence>
<dbReference type="SMART" id="SM00382">
    <property type="entry name" value="AAA"/>
    <property type="match status" value="2"/>
</dbReference>
<keyword evidence="6" id="KW-0067">ATP-binding</keyword>
<dbReference type="VEuPathDB" id="FungiDB:CC1G_07690"/>
<feature type="transmembrane region" description="Helical" evidence="11">
    <location>
        <begin position="72"/>
        <end position="92"/>
    </location>
</feature>
<organism evidence="15 16">
    <name type="scientific">Coprinopsis cinerea (strain Okayama-7 / 130 / ATCC MYA-4618 / FGSC 9003)</name>
    <name type="common">Inky cap fungus</name>
    <name type="synonym">Hormographiella aspergillata</name>
    <dbReference type="NCBI Taxonomy" id="240176"/>
    <lineage>
        <taxon>Eukaryota</taxon>
        <taxon>Fungi</taxon>
        <taxon>Dikarya</taxon>
        <taxon>Basidiomycota</taxon>
        <taxon>Agaricomycotina</taxon>
        <taxon>Agaricomycetes</taxon>
        <taxon>Agaricomycetidae</taxon>
        <taxon>Agaricales</taxon>
        <taxon>Agaricineae</taxon>
        <taxon>Psathyrellaceae</taxon>
        <taxon>Coprinopsis</taxon>
    </lineage>
</organism>
<evidence type="ECO:0000256" key="3">
    <source>
        <dbReference type="ARBA" id="ARBA00022692"/>
    </source>
</evidence>
<feature type="domain" description="ABC transmembrane type-1" evidence="14">
    <location>
        <begin position="466"/>
        <end position="582"/>
    </location>
</feature>
<dbReference type="HOGENOM" id="CLU_000604_27_6_1"/>
<dbReference type="InterPro" id="IPR017871">
    <property type="entry name" value="ABC_transporter-like_CS"/>
</dbReference>
<reference evidence="15 16" key="1">
    <citation type="journal article" date="2010" name="Proc. Natl. Acad. Sci. U.S.A.">
        <title>Insights into evolution of multicellular fungi from the assembled chromosomes of the mushroom Coprinopsis cinerea (Coprinus cinereus).</title>
        <authorList>
            <person name="Stajich J.E."/>
            <person name="Wilke S.K."/>
            <person name="Ahren D."/>
            <person name="Au C.H."/>
            <person name="Birren B.W."/>
            <person name="Borodovsky M."/>
            <person name="Burns C."/>
            <person name="Canback B."/>
            <person name="Casselton L.A."/>
            <person name="Cheng C.K."/>
            <person name="Deng J."/>
            <person name="Dietrich F.S."/>
            <person name="Fargo D.C."/>
            <person name="Farman M.L."/>
            <person name="Gathman A.C."/>
            <person name="Goldberg J."/>
            <person name="Guigo R."/>
            <person name="Hoegger P.J."/>
            <person name="Hooker J.B."/>
            <person name="Huggins A."/>
            <person name="James T.Y."/>
            <person name="Kamada T."/>
            <person name="Kilaru S."/>
            <person name="Kodira C."/>
            <person name="Kues U."/>
            <person name="Kupfer D."/>
            <person name="Kwan H.S."/>
            <person name="Lomsadze A."/>
            <person name="Li W."/>
            <person name="Lilly W.W."/>
            <person name="Ma L.J."/>
            <person name="Mackey A.J."/>
            <person name="Manning G."/>
            <person name="Martin F."/>
            <person name="Muraguchi H."/>
            <person name="Natvig D.O."/>
            <person name="Palmerini H."/>
            <person name="Ramesh M.A."/>
            <person name="Rehmeyer C.J."/>
            <person name="Roe B.A."/>
            <person name="Shenoy N."/>
            <person name="Stanke M."/>
            <person name="Ter-Hovhannisyan V."/>
            <person name="Tunlid A."/>
            <person name="Velagapudi R."/>
            <person name="Vision T.J."/>
            <person name="Zeng Q."/>
            <person name="Zolan M.E."/>
            <person name="Pukkila P.J."/>
        </authorList>
    </citation>
    <scope>NUCLEOTIDE SEQUENCE [LARGE SCALE GENOMIC DNA]</scope>
    <source>
        <strain evidence="16">Okayama-7 / 130 / ATCC MYA-4618 / FGSC 9003</strain>
    </source>
</reference>
<name>A8NC03_COPC7</name>
<dbReference type="eggNOG" id="KOG0054">
    <property type="taxonomic scope" value="Eukaryota"/>
</dbReference>
<feature type="transmembrane region" description="Helical" evidence="11">
    <location>
        <begin position="1073"/>
        <end position="1106"/>
    </location>
</feature>
<dbReference type="Pfam" id="PF00005">
    <property type="entry name" value="ABC_tran"/>
    <property type="match status" value="2"/>
</dbReference>
<evidence type="ECO:0000256" key="10">
    <source>
        <dbReference type="SAM" id="MobiDB-lite"/>
    </source>
</evidence>
<accession>A8NC03</accession>
<keyword evidence="2" id="KW-0813">Transport</keyword>
<proteinExistence type="predicted"/>
<feature type="transmembrane region" description="Helical" evidence="11">
    <location>
        <begin position="169"/>
        <end position="188"/>
    </location>
</feature>
<dbReference type="FunFam" id="3.40.50.300:FF:000825">
    <property type="entry name" value="ABC bile acid transporter"/>
    <property type="match status" value="1"/>
</dbReference>
<evidence type="ECO:0000256" key="11">
    <source>
        <dbReference type="SAM" id="Phobius"/>
    </source>
</evidence>
<dbReference type="GO" id="GO:0016887">
    <property type="term" value="F:ATP hydrolysis activity"/>
    <property type="evidence" value="ECO:0007669"/>
    <property type="project" value="InterPro"/>
</dbReference>
<feature type="domain" description="ABC transporter" evidence="13">
    <location>
        <begin position="630"/>
        <end position="877"/>
    </location>
</feature>
<dbReference type="FunFam" id="3.40.50.300:FF:001354">
    <property type="entry name" value="ATP-binding cassette (ABC) transporter, putative"/>
    <property type="match status" value="1"/>
</dbReference>
<dbReference type="CDD" id="cd18580">
    <property type="entry name" value="ABC_6TM_ABCC_D2"/>
    <property type="match status" value="1"/>
</dbReference>
<dbReference type="InterPro" id="IPR050173">
    <property type="entry name" value="ABC_transporter_C-like"/>
</dbReference>
<dbReference type="CDD" id="cd03250">
    <property type="entry name" value="ABCC_MRP_domain1"/>
    <property type="match status" value="1"/>
</dbReference>
<dbReference type="PROSITE" id="PS00211">
    <property type="entry name" value="ABC_TRANSPORTER_1"/>
    <property type="match status" value="1"/>
</dbReference>
<feature type="transmembrane region" description="Helical" evidence="11">
    <location>
        <begin position="303"/>
        <end position="325"/>
    </location>
</feature>
<evidence type="ECO:0000259" key="14">
    <source>
        <dbReference type="PROSITE" id="PS50929"/>
    </source>
</evidence>
<dbReference type="RefSeq" id="XP_001832303.2">
    <property type="nucleotide sequence ID" value="XM_001832251.2"/>
</dbReference>
<dbReference type="GeneID" id="6008792"/>
<dbReference type="InterPro" id="IPR011527">
    <property type="entry name" value="ABC1_TM_dom"/>
</dbReference>
<feature type="transmembrane region" description="Helical" evidence="11">
    <location>
        <begin position="952"/>
        <end position="970"/>
    </location>
</feature>
<feature type="domain" description="ABC transmembrane type-1" evidence="14">
    <location>
        <begin position="963"/>
        <end position="1234"/>
    </location>
</feature>
<evidence type="ECO:0000256" key="4">
    <source>
        <dbReference type="ARBA" id="ARBA00022737"/>
    </source>
</evidence>
<dbReference type="EMBL" id="AACS02000009">
    <property type="protein sequence ID" value="EAU89464.2"/>
    <property type="molecule type" value="Genomic_DNA"/>
</dbReference>
<dbReference type="CDD" id="cd03244">
    <property type="entry name" value="ABCC_MRP_domain2"/>
    <property type="match status" value="1"/>
</dbReference>
<feature type="transmembrane region" description="Helical" evidence="11">
    <location>
        <begin position="104"/>
        <end position="122"/>
    </location>
</feature>
<dbReference type="PANTHER" id="PTHR24223:SF353">
    <property type="entry name" value="ABC TRANSPORTER ATP-BINDING PROTEIN_PERMEASE VMR1-RELATED"/>
    <property type="match status" value="1"/>
</dbReference>
<dbReference type="PROSITE" id="PS50893">
    <property type="entry name" value="ABC_TRANSPORTER_2"/>
    <property type="match status" value="2"/>
</dbReference>
<dbReference type="InterPro" id="IPR003439">
    <property type="entry name" value="ABC_transporter-like_ATP-bd"/>
</dbReference>
<dbReference type="GO" id="GO:0005524">
    <property type="term" value="F:ATP binding"/>
    <property type="evidence" value="ECO:0007669"/>
    <property type="project" value="UniProtKB-KW"/>
</dbReference>
<feature type="domain" description="ABC transporter" evidence="13">
    <location>
        <begin position="1270"/>
        <end position="1511"/>
    </location>
</feature>
<keyword evidence="5" id="KW-0547">Nucleotide-binding</keyword>
<evidence type="ECO:0000256" key="9">
    <source>
        <dbReference type="ARBA" id="ARBA00023180"/>
    </source>
</evidence>
<dbReference type="InParanoid" id="A8NC03"/>
<protein>
    <submittedName>
        <fullName evidence="15">ATP-dependent bile acid transporter</fullName>
    </submittedName>
</protein>
<evidence type="ECO:0000313" key="16">
    <source>
        <dbReference type="Proteomes" id="UP000001861"/>
    </source>
</evidence>
<feature type="transmembrane region" description="Helical" evidence="11">
    <location>
        <begin position="991"/>
        <end position="1014"/>
    </location>
</feature>
<evidence type="ECO:0000256" key="8">
    <source>
        <dbReference type="ARBA" id="ARBA00023136"/>
    </source>
</evidence>
<sequence length="1532" mass="169344">MKIKTFLLMCALTSAIRLYRGKRDVGAGKIRLEDDDDLKHDPFDVTTPEDTIDGFAIGEQDFWRHMRRRKMVVAILLALATALDAAAVGYTVTSDDAQKLLSATLQLSFSLYALALSAGASWTDDAETHCETILHLAVLSGLAALSLLFTAILSEPDRHNTPGDSVMHLLWYSAVGLYALVCALASTIQTGPPLNHRPELLYSAKTVRSITNTDQENVCGSIGSSLWGTLVFSYTTKVVWLGNLASSFEIGDLPIIPARLRAVYNYSRMKDGMGRFAFSVLGWKPRPGSGWDLGYKLARLNSAALIIQLSISAATAILFYAPALFMRHLISYLEGDPAREDRGWGWANAFGLFTANAVVFIISAQLWFFVTTRIEIPLGIQVNTILFAKTLVRKDVTSGSENAIIGEERENEDIAEPSPSNDSEGNASSKARVMNLMTMDVNSISGTAWILFTLVDSPVQIVVGVREKLMNARDERVTLTNEILGAIRTLKFMAWERHFEKRVLSIRERELMYQKQHFWIETFWNAVWSGSPLLVTLVAFWHFAVVRQQPLTPSIAFTSIIVFSDMKYALNGLPQTLINILSCLVSLRRIEEYLNGVEIDRVPPREEQTTEIGFFSCSVTWPEAQCQSNVSYSTPSPSATLRSKFMLTDLTLKFPPGELSLICGKLGSGKTLLLLALLGEADVIHGKVLCPRSPPGSIASWSMVDWSKEEWVTEGMCAYVPQVAWLRNASIKENILFGLPYHEERYQKTLEVCALVSDLGTLEDGDSSEIGERGVNLSGGQKARVSLARAVYSRASILFLDDVLSAVDAHTARHIYHRCLRGELMKGRTVILASHHVQLCATRAVYIVALDNGHVMFEGNRDAFIASGAMSKLGQTGSETGLESDVVEKKQLVEVENDILGQGERSDSETLLSTTGKEKQSPRQLVEDEKREVGRIKKDVWITLFRACGSDWFWVSFGLVFGLAALVPVVENNWLRYWSASALEGSGENPSFYISVYAAIICSGLVITISRWLVLYRGSIRASQALYKGLLEAVLFADIRFHDTVSRGRLLNRFGQDFDGIDSGLADNLGQTIITALSALTTIVTVSVVGGAPFVVAIAILGLLYWNVAKIYGQTSRDLRRLNSISTSPLYSIYEETIAGVQVVRAFGASSNFLREMIQCVDTNSNPYYWMWAVNRWLAVRFNLLSSVIVGVTALLCIVTPGINASLAGFALAFATTVTNDLLFMVRQFVSLEQSMVALERVKEYSEIKPEPAEFIEPRPSASWPSQGEIKVEDLVIRYAPDLPDVLHKLSFSVKPGEKVGIIGRTGSGKSTLALSFLRFVQPTSGRILIDGLDISKIGLTDLRSRITIVPQDPTILSGTLRSTLDVFGQYEDAEIYEALRRVHLLPSGGDMETPESNAFRDLDFPVSEGGENFSTGEKQLLCMARAILKRPKVLIMDEATASVDYATDELIGKTIRGEFAESTIFTIAHRLRTVINYDRVMLLDQGHIIEFDKPATLLSDSNSKFYALCKATGKEEFTMLVRRAEGYGPVE</sequence>
<keyword evidence="4" id="KW-0677">Repeat</keyword>
<dbReference type="SUPFAM" id="SSF90123">
    <property type="entry name" value="ABC transporter transmembrane region"/>
    <property type="match status" value="2"/>
</dbReference>
<dbReference type="InterPro" id="IPR003593">
    <property type="entry name" value="AAA+_ATPase"/>
</dbReference>
<comment type="caution">
    <text evidence="15">The sequence shown here is derived from an EMBL/GenBank/DDBJ whole genome shotgun (WGS) entry which is preliminary data.</text>
</comment>
<feature type="transmembrane region" description="Helical" evidence="11">
    <location>
        <begin position="1178"/>
        <end position="1201"/>
    </location>
</feature>
<keyword evidence="9" id="KW-0325">Glycoprotein</keyword>
<dbReference type="InterPro" id="IPR036640">
    <property type="entry name" value="ABC1_TM_sf"/>
</dbReference>
<evidence type="ECO:0000256" key="7">
    <source>
        <dbReference type="ARBA" id="ARBA00022989"/>
    </source>
</evidence>
<dbReference type="FunFam" id="1.20.1560.10:FF:000013">
    <property type="entry name" value="ABC transporter C family member 2"/>
    <property type="match status" value="1"/>
</dbReference>
<dbReference type="Pfam" id="PF00664">
    <property type="entry name" value="ABC_membrane"/>
    <property type="match status" value="2"/>
</dbReference>
<evidence type="ECO:0000256" key="5">
    <source>
        <dbReference type="ARBA" id="ARBA00022741"/>
    </source>
</evidence>
<keyword evidence="3 11" id="KW-0812">Transmembrane</keyword>
<dbReference type="Gene3D" id="1.20.1560.10">
    <property type="entry name" value="ABC transporter type 1, transmembrane domain"/>
    <property type="match status" value="2"/>
</dbReference>
<dbReference type="SUPFAM" id="SSF52540">
    <property type="entry name" value="P-loop containing nucleoside triphosphate hydrolases"/>
    <property type="match status" value="2"/>
</dbReference>
<comment type="subcellular location">
    <subcellularLocation>
        <location evidence="1">Membrane</location>
        <topology evidence="1">Multi-pass membrane protein</topology>
    </subcellularLocation>
</comment>
<dbReference type="Proteomes" id="UP000001861">
    <property type="component" value="Unassembled WGS sequence"/>
</dbReference>
<feature type="signal peptide" evidence="12">
    <location>
        <begin position="1"/>
        <end position="15"/>
    </location>
</feature>
<keyword evidence="12" id="KW-0732">Signal</keyword>
<dbReference type="OrthoDB" id="6500128at2759"/>
<feature type="region of interest" description="Disordered" evidence="10">
    <location>
        <begin position="406"/>
        <end position="427"/>
    </location>
</feature>
<evidence type="ECO:0000256" key="2">
    <source>
        <dbReference type="ARBA" id="ARBA00022448"/>
    </source>
</evidence>
<dbReference type="PROSITE" id="PS50929">
    <property type="entry name" value="ABC_TM1F"/>
    <property type="match status" value="2"/>
</dbReference>
<dbReference type="GO" id="GO:0000329">
    <property type="term" value="C:fungal-type vacuole membrane"/>
    <property type="evidence" value="ECO:0007669"/>
    <property type="project" value="TreeGrafter"/>
</dbReference>
<dbReference type="PANTHER" id="PTHR24223">
    <property type="entry name" value="ATP-BINDING CASSETTE SUB-FAMILY C"/>
    <property type="match status" value="1"/>
</dbReference>
<keyword evidence="16" id="KW-1185">Reference proteome</keyword>
<evidence type="ECO:0000256" key="12">
    <source>
        <dbReference type="SAM" id="SignalP"/>
    </source>
</evidence>
<dbReference type="KEGG" id="cci:CC1G_07690"/>
<feature type="chain" id="PRO_5012700317" evidence="12">
    <location>
        <begin position="16"/>
        <end position="1532"/>
    </location>
</feature>
<feature type="transmembrane region" description="Helical" evidence="11">
    <location>
        <begin position="134"/>
        <end position="154"/>
    </location>
</feature>
<dbReference type="InterPro" id="IPR027417">
    <property type="entry name" value="P-loop_NTPase"/>
</dbReference>
<gene>
    <name evidence="15" type="ORF">CC1G_07690</name>
</gene>
<evidence type="ECO:0000256" key="1">
    <source>
        <dbReference type="ARBA" id="ARBA00004141"/>
    </source>
</evidence>